<name>A0A3M7LWU0_9PLEO</name>
<keyword evidence="3" id="KW-1185">Reference proteome</keyword>
<keyword evidence="1" id="KW-0812">Transmembrane</keyword>
<organism evidence="2 3">
    <name type="scientific">Pyrenophora seminiperda CCB06</name>
    <dbReference type="NCBI Taxonomy" id="1302712"/>
    <lineage>
        <taxon>Eukaryota</taxon>
        <taxon>Fungi</taxon>
        <taxon>Dikarya</taxon>
        <taxon>Ascomycota</taxon>
        <taxon>Pezizomycotina</taxon>
        <taxon>Dothideomycetes</taxon>
        <taxon>Pleosporomycetidae</taxon>
        <taxon>Pleosporales</taxon>
        <taxon>Pleosporineae</taxon>
        <taxon>Pleosporaceae</taxon>
        <taxon>Pyrenophora</taxon>
    </lineage>
</organism>
<evidence type="ECO:0000313" key="2">
    <source>
        <dbReference type="EMBL" id="RMZ66695.1"/>
    </source>
</evidence>
<dbReference type="Proteomes" id="UP000265663">
    <property type="component" value="Unassembled WGS sequence"/>
</dbReference>
<gene>
    <name evidence="2" type="ORF">GMOD_00002055</name>
</gene>
<accession>A0A3M7LWU0</accession>
<proteinExistence type="predicted"/>
<feature type="transmembrane region" description="Helical" evidence="1">
    <location>
        <begin position="102"/>
        <end position="124"/>
    </location>
</feature>
<evidence type="ECO:0000256" key="1">
    <source>
        <dbReference type="SAM" id="Phobius"/>
    </source>
</evidence>
<protein>
    <submittedName>
        <fullName evidence="2">Uncharacterized protein</fullName>
    </submittedName>
</protein>
<sequence>METVRKGHIDIDTRPCPTVSVSFYKTVSEESSNASADDLFESMIAFEKGSYMRTITSNVNRATPSIAADSFHTTYPSTSTSPVFSTTTGKATPQPTLAAGEVFAIVLSSLTALVIPIILLIQCLKRSRQRKRGMKKDKATLRDVMSEGAWEAGLNRSQEASTGL</sequence>
<keyword evidence="1" id="KW-1133">Transmembrane helix</keyword>
<dbReference type="EMBL" id="KE747809">
    <property type="protein sequence ID" value="RMZ66695.1"/>
    <property type="molecule type" value="Genomic_DNA"/>
</dbReference>
<dbReference type="OrthoDB" id="10379386at2759"/>
<evidence type="ECO:0000313" key="3">
    <source>
        <dbReference type="Proteomes" id="UP000265663"/>
    </source>
</evidence>
<dbReference type="AlphaFoldDB" id="A0A3M7LWU0"/>
<keyword evidence="1" id="KW-0472">Membrane</keyword>
<reference evidence="2 3" key="1">
    <citation type="journal article" date="2014" name="PLoS ONE">
        <title>De novo Genome Assembly of the Fungal Plant Pathogen Pyrenophora semeniperda.</title>
        <authorList>
            <person name="Soliai M.M."/>
            <person name="Meyer S.E."/>
            <person name="Udall J.A."/>
            <person name="Elzinga D.E."/>
            <person name="Hermansen R.A."/>
            <person name="Bodily P.M."/>
            <person name="Hart A.A."/>
            <person name="Coleman C.E."/>
        </authorList>
    </citation>
    <scope>NUCLEOTIDE SEQUENCE [LARGE SCALE GENOMIC DNA]</scope>
    <source>
        <strain evidence="2 3">CCB06</strain>
        <tissue evidence="2">Mycelium</tissue>
    </source>
</reference>